<dbReference type="InterPro" id="IPR021467">
    <property type="entry name" value="DUF3119"/>
</dbReference>
<name>A0A9C7PU92_9RHOD</name>
<reference evidence="1" key="2">
    <citation type="submission" date="2022-01" db="EMBL/GenBank/DDBJ databases">
        <authorList>
            <person name="Hirooka S."/>
            <person name="Miyagishima S.Y."/>
        </authorList>
    </citation>
    <scope>NUCLEOTIDE SEQUENCE</scope>
    <source>
        <strain evidence="1">NBRC 102759</strain>
    </source>
</reference>
<evidence type="ECO:0000313" key="1">
    <source>
        <dbReference type="EMBL" id="GJQ10595.1"/>
    </source>
</evidence>
<dbReference type="EMBL" id="BQMJ01000017">
    <property type="protein sequence ID" value="GJQ10595.1"/>
    <property type="molecule type" value="Genomic_DNA"/>
</dbReference>
<reference evidence="1" key="1">
    <citation type="journal article" date="2022" name="Proc. Natl. Acad. Sci. U.S.A.">
        <title>Life cycle and functional genomics of the unicellular red alga Galdieria for elucidating algal and plant evolution and industrial use.</title>
        <authorList>
            <person name="Hirooka S."/>
            <person name="Itabashi T."/>
            <person name="Ichinose T.M."/>
            <person name="Onuma R."/>
            <person name="Fujiwara T."/>
            <person name="Yamashita S."/>
            <person name="Jong L.W."/>
            <person name="Tomita R."/>
            <person name="Iwane A.H."/>
            <person name="Miyagishima S.Y."/>
        </authorList>
    </citation>
    <scope>NUCLEOTIDE SEQUENCE</scope>
    <source>
        <strain evidence="1">NBRC 102759</strain>
    </source>
</reference>
<proteinExistence type="predicted"/>
<protein>
    <submittedName>
        <fullName evidence="1">Uncharacterized protein</fullName>
    </submittedName>
</protein>
<sequence length="199" mass="23325">MSSSCLLFCSVSSSPQKLCRLVYQPFMIDHYKLGFVSRTVVCWLKNLKGLKHNLYPFQRNFSVYANIQLEADKRVPVVLLASTALCSRPILNWEWLEVFLGILTVVAFFQVFTYKIEFTENAFRIIRSGKLIRSYPYTEWLGWRFIPSSQFPILLYFKEYNERRESEGGPMTRWHLLPVLYNPLGFVKMIESNLPGNSK</sequence>
<gene>
    <name evidence="1" type="ORF">GpartN1_g2386.t1</name>
</gene>
<accession>A0A9C7PU92</accession>
<evidence type="ECO:0000313" key="2">
    <source>
        <dbReference type="Proteomes" id="UP001061958"/>
    </source>
</evidence>
<dbReference type="Pfam" id="PF11317">
    <property type="entry name" value="DUF3119"/>
    <property type="match status" value="1"/>
</dbReference>
<comment type="caution">
    <text evidence="1">The sequence shown here is derived from an EMBL/GenBank/DDBJ whole genome shotgun (WGS) entry which is preliminary data.</text>
</comment>
<dbReference type="Proteomes" id="UP001061958">
    <property type="component" value="Unassembled WGS sequence"/>
</dbReference>
<organism evidence="1 2">
    <name type="scientific">Galdieria partita</name>
    <dbReference type="NCBI Taxonomy" id="83374"/>
    <lineage>
        <taxon>Eukaryota</taxon>
        <taxon>Rhodophyta</taxon>
        <taxon>Bangiophyceae</taxon>
        <taxon>Galdieriales</taxon>
        <taxon>Galdieriaceae</taxon>
        <taxon>Galdieria</taxon>
    </lineage>
</organism>
<dbReference type="AlphaFoldDB" id="A0A9C7PU92"/>
<keyword evidence="2" id="KW-1185">Reference proteome</keyword>
<dbReference type="OrthoDB" id="1921626at2759"/>